<keyword evidence="3" id="KW-1003">Cell membrane</keyword>
<accession>A0A968KYW1</accession>
<dbReference type="PANTHER" id="PTHR30065">
    <property type="entry name" value="FLAGELLAR BIOSYNTHETIC PROTEIN FLIR"/>
    <property type="match status" value="1"/>
</dbReference>
<evidence type="ECO:0000256" key="7">
    <source>
        <dbReference type="SAM" id="Phobius"/>
    </source>
</evidence>
<dbReference type="AlphaFoldDB" id="A0A968KYW1"/>
<comment type="caution">
    <text evidence="8">The sequence shown here is derived from an EMBL/GenBank/DDBJ whole genome shotgun (WGS) entry which is preliminary data.</text>
</comment>
<evidence type="ECO:0000256" key="4">
    <source>
        <dbReference type="ARBA" id="ARBA00022692"/>
    </source>
</evidence>
<evidence type="ECO:0000256" key="3">
    <source>
        <dbReference type="ARBA" id="ARBA00022475"/>
    </source>
</evidence>
<gene>
    <name evidence="8" type="ORF">HCT48_00515</name>
</gene>
<protein>
    <submittedName>
        <fullName evidence="8">Flagellar biosynthetic protein FliR</fullName>
    </submittedName>
</protein>
<dbReference type="Proteomes" id="UP000778951">
    <property type="component" value="Unassembled WGS sequence"/>
</dbReference>
<dbReference type="GO" id="GO:0006605">
    <property type="term" value="P:protein targeting"/>
    <property type="evidence" value="ECO:0007669"/>
    <property type="project" value="InterPro"/>
</dbReference>
<dbReference type="PRINTS" id="PR00953">
    <property type="entry name" value="TYPE3IMRPROT"/>
</dbReference>
<evidence type="ECO:0000313" key="9">
    <source>
        <dbReference type="Proteomes" id="UP000778951"/>
    </source>
</evidence>
<feature type="transmembrane region" description="Helical" evidence="7">
    <location>
        <begin position="45"/>
        <end position="72"/>
    </location>
</feature>
<keyword evidence="6 7" id="KW-0472">Membrane</keyword>
<feature type="transmembrane region" description="Helical" evidence="7">
    <location>
        <begin position="15"/>
        <end position="33"/>
    </location>
</feature>
<keyword evidence="9" id="KW-1185">Reference proteome</keyword>
<reference evidence="8" key="1">
    <citation type="submission" date="2020-03" db="EMBL/GenBank/DDBJ databases">
        <title>Spirochaetal bacteria isolated from arthropods constitute a novel genus Entomospira genus novum within the order Spirochaetales.</title>
        <authorList>
            <person name="Grana-Miraglia L."/>
            <person name="Sikutova S."/>
            <person name="Fingerle V."/>
            <person name="Sing A."/>
            <person name="Castillo-Ramirez S."/>
            <person name="Margos G."/>
            <person name="Rudolf I."/>
        </authorList>
    </citation>
    <scope>NUCLEOTIDE SEQUENCE</scope>
    <source>
        <strain evidence="8">BR149</strain>
    </source>
</reference>
<evidence type="ECO:0000256" key="6">
    <source>
        <dbReference type="ARBA" id="ARBA00023136"/>
    </source>
</evidence>
<comment type="similarity">
    <text evidence="2">Belongs to the FliR/MopE/SpaR family.</text>
</comment>
<dbReference type="Pfam" id="PF01311">
    <property type="entry name" value="Bac_export_1"/>
    <property type="match status" value="1"/>
</dbReference>
<dbReference type="EMBL" id="JAATLM010000001">
    <property type="protein sequence ID" value="NIZ68706.1"/>
    <property type="molecule type" value="Genomic_DNA"/>
</dbReference>
<keyword evidence="8" id="KW-0969">Cilium</keyword>
<proteinExistence type="inferred from homology"/>
<name>A0A968KYW1_9SPIO</name>
<dbReference type="InterPro" id="IPR002010">
    <property type="entry name" value="T3SS_IM_R"/>
</dbReference>
<evidence type="ECO:0000256" key="1">
    <source>
        <dbReference type="ARBA" id="ARBA00004651"/>
    </source>
</evidence>
<comment type="subcellular location">
    <subcellularLocation>
        <location evidence="1">Cell membrane</location>
        <topology evidence="1">Multi-pass membrane protein</topology>
    </subcellularLocation>
</comment>
<evidence type="ECO:0000313" key="8">
    <source>
        <dbReference type="EMBL" id="NIZ68706.1"/>
    </source>
</evidence>
<feature type="transmembrane region" description="Helical" evidence="7">
    <location>
        <begin position="162"/>
        <end position="183"/>
    </location>
</feature>
<evidence type="ECO:0000256" key="2">
    <source>
        <dbReference type="ARBA" id="ARBA00009772"/>
    </source>
</evidence>
<sequence length="238" mass="26038">MIQIAPVISSQGIPYAVRAGLAFFTATLVLPILQSRGYPVPTGYIDFFLLLTAEVIIGLIIGFYLVMIFMLFELIAQMFSIQMGFAAAEMFDPLTNSESALVGQFLNLGAFFIFLQTFGLQKLFLIGVEGSFLHLNASTFLFSPESLSQTMIQAMAMTFGQALLMALPIIGALFMLSVTMGLMAKAAPQMNLLMVGFPIQISLGLFMLIITIPALFNLFSSILDRTWEVIGSIILGMR</sequence>
<keyword evidence="8" id="KW-0966">Cell projection</keyword>
<keyword evidence="5 7" id="KW-1133">Transmembrane helix</keyword>
<dbReference type="PANTHER" id="PTHR30065:SF1">
    <property type="entry name" value="SURFACE PRESENTATION OF ANTIGENS PROTEIN SPAR"/>
    <property type="match status" value="1"/>
</dbReference>
<keyword evidence="4 7" id="KW-0812">Transmembrane</keyword>
<evidence type="ECO:0000256" key="5">
    <source>
        <dbReference type="ARBA" id="ARBA00022989"/>
    </source>
</evidence>
<organism evidence="8 9">
    <name type="scientific">Entomospira culicis</name>
    <dbReference type="NCBI Taxonomy" id="2719989"/>
    <lineage>
        <taxon>Bacteria</taxon>
        <taxon>Pseudomonadati</taxon>
        <taxon>Spirochaetota</taxon>
        <taxon>Spirochaetia</taxon>
        <taxon>Spirochaetales</taxon>
        <taxon>Spirochaetaceae</taxon>
        <taxon>Entomospira</taxon>
    </lineage>
</organism>
<keyword evidence="8" id="KW-0282">Flagellum</keyword>
<feature type="transmembrane region" description="Helical" evidence="7">
    <location>
        <begin position="195"/>
        <end position="216"/>
    </location>
</feature>
<dbReference type="GO" id="GO:0005886">
    <property type="term" value="C:plasma membrane"/>
    <property type="evidence" value="ECO:0007669"/>
    <property type="project" value="UniProtKB-SubCell"/>
</dbReference>